<dbReference type="OrthoDB" id="6380783at2759"/>
<feature type="region of interest" description="Disordered" evidence="2">
    <location>
        <begin position="236"/>
        <end position="258"/>
    </location>
</feature>
<dbReference type="InterPro" id="IPR004244">
    <property type="entry name" value="Transposase_22"/>
</dbReference>
<proteinExistence type="predicted"/>
<sequence>MDSAVVKTMLEVQDQAYRGFLEIQMKQVDDKLQSMQATINKLTRSLEFTQRDVDDLKEKVKLQDQEIKCRTKENQELTARLDASSNIIKELQDKSNYQENYNHRNNLQFLGIEERPRNETWEQLAVKISDLLTEKLQLPNVQLECAHRVGQRQENRHRPIIARFTRFSDREAILRNVTKLKGTRIFVNEDLCAASQELRKFQLPMLKQAKSQGKIAYFRHTKLIVKDRLASNGTRVPVNTVDDSRGSSSSAPVLDDGHRDTHSVFPTTHHTSSWGGDRCCWWSSC</sequence>
<protein>
    <submittedName>
        <fullName evidence="3">Protein unc-13 C</fullName>
    </submittedName>
</protein>
<feature type="coiled-coil region" evidence="1">
    <location>
        <begin position="25"/>
        <end position="94"/>
    </location>
</feature>
<comment type="caution">
    <text evidence="3">The sequence shown here is derived from an EMBL/GenBank/DDBJ whole genome shotgun (WGS) entry which is preliminary data.</text>
</comment>
<dbReference type="AlphaFoldDB" id="A0A5B7HSD0"/>
<reference evidence="3 4" key="1">
    <citation type="submission" date="2019-05" db="EMBL/GenBank/DDBJ databases">
        <title>Another draft genome of Portunus trituberculatus and its Hox gene families provides insights of decapod evolution.</title>
        <authorList>
            <person name="Jeong J.-H."/>
            <person name="Song I."/>
            <person name="Kim S."/>
            <person name="Choi T."/>
            <person name="Kim D."/>
            <person name="Ryu S."/>
            <person name="Kim W."/>
        </authorList>
    </citation>
    <scope>NUCLEOTIDE SEQUENCE [LARGE SCALE GENOMIC DNA]</scope>
    <source>
        <tissue evidence="3">Muscle</tissue>
    </source>
</reference>
<dbReference type="Gene3D" id="3.30.70.1820">
    <property type="entry name" value="L1 transposable element, RRM domain"/>
    <property type="match status" value="1"/>
</dbReference>
<evidence type="ECO:0000313" key="3">
    <source>
        <dbReference type="EMBL" id="MPC72157.1"/>
    </source>
</evidence>
<dbReference type="EMBL" id="VSRR010034240">
    <property type="protein sequence ID" value="MPC72157.1"/>
    <property type="molecule type" value="Genomic_DNA"/>
</dbReference>
<accession>A0A5B7HSD0</accession>
<dbReference type="PANTHER" id="PTHR11505">
    <property type="entry name" value="L1 TRANSPOSABLE ELEMENT-RELATED"/>
    <property type="match status" value="1"/>
</dbReference>
<organism evidence="3 4">
    <name type="scientific">Portunus trituberculatus</name>
    <name type="common">Swimming crab</name>
    <name type="synonym">Neptunus trituberculatus</name>
    <dbReference type="NCBI Taxonomy" id="210409"/>
    <lineage>
        <taxon>Eukaryota</taxon>
        <taxon>Metazoa</taxon>
        <taxon>Ecdysozoa</taxon>
        <taxon>Arthropoda</taxon>
        <taxon>Crustacea</taxon>
        <taxon>Multicrustacea</taxon>
        <taxon>Malacostraca</taxon>
        <taxon>Eumalacostraca</taxon>
        <taxon>Eucarida</taxon>
        <taxon>Decapoda</taxon>
        <taxon>Pleocyemata</taxon>
        <taxon>Brachyura</taxon>
        <taxon>Eubrachyura</taxon>
        <taxon>Portunoidea</taxon>
        <taxon>Portunidae</taxon>
        <taxon>Portuninae</taxon>
        <taxon>Portunus</taxon>
    </lineage>
</organism>
<keyword evidence="1" id="KW-0175">Coiled coil</keyword>
<name>A0A5B7HSD0_PORTR</name>
<evidence type="ECO:0000256" key="2">
    <source>
        <dbReference type="SAM" id="MobiDB-lite"/>
    </source>
</evidence>
<dbReference type="Proteomes" id="UP000324222">
    <property type="component" value="Unassembled WGS sequence"/>
</dbReference>
<keyword evidence="4" id="KW-1185">Reference proteome</keyword>
<evidence type="ECO:0000256" key="1">
    <source>
        <dbReference type="SAM" id="Coils"/>
    </source>
</evidence>
<evidence type="ECO:0000313" key="4">
    <source>
        <dbReference type="Proteomes" id="UP000324222"/>
    </source>
</evidence>
<gene>
    <name evidence="3" type="primary">Unc13c_0</name>
    <name evidence="3" type="ORF">E2C01_066451</name>
</gene>